<protein>
    <submittedName>
        <fullName evidence="2">Uncharacterized protein</fullName>
    </submittedName>
</protein>
<feature type="compositionally biased region" description="Low complexity" evidence="1">
    <location>
        <begin position="2236"/>
        <end position="2247"/>
    </location>
</feature>
<feature type="region of interest" description="Disordered" evidence="1">
    <location>
        <begin position="614"/>
        <end position="703"/>
    </location>
</feature>
<reference evidence="2" key="1">
    <citation type="journal article" date="2020" name="bioRxiv">
        <title>Comparative genomics of Chlamydomonas.</title>
        <authorList>
            <person name="Craig R.J."/>
            <person name="Hasan A.R."/>
            <person name="Ness R.W."/>
            <person name="Keightley P.D."/>
        </authorList>
    </citation>
    <scope>NUCLEOTIDE SEQUENCE</scope>
    <source>
        <strain evidence="2">CCAP 11/173</strain>
    </source>
</reference>
<feature type="compositionally biased region" description="Gly residues" evidence="1">
    <location>
        <begin position="2170"/>
        <end position="2183"/>
    </location>
</feature>
<dbReference type="OrthoDB" id="534644at2759"/>
<feature type="compositionally biased region" description="Low complexity" evidence="1">
    <location>
        <begin position="664"/>
        <end position="686"/>
    </location>
</feature>
<organism evidence="2 3">
    <name type="scientific">Chlamydomonas schloesseri</name>
    <dbReference type="NCBI Taxonomy" id="2026947"/>
    <lineage>
        <taxon>Eukaryota</taxon>
        <taxon>Viridiplantae</taxon>
        <taxon>Chlorophyta</taxon>
        <taxon>core chlorophytes</taxon>
        <taxon>Chlorophyceae</taxon>
        <taxon>CS clade</taxon>
        <taxon>Chlamydomonadales</taxon>
        <taxon>Chlamydomonadaceae</taxon>
        <taxon>Chlamydomonas</taxon>
    </lineage>
</organism>
<evidence type="ECO:0000256" key="1">
    <source>
        <dbReference type="SAM" id="MobiDB-lite"/>
    </source>
</evidence>
<name>A0A835WIG2_9CHLO</name>
<feature type="region of interest" description="Disordered" evidence="1">
    <location>
        <begin position="508"/>
        <end position="565"/>
    </location>
</feature>
<gene>
    <name evidence="2" type="ORF">HYH02_007371</name>
</gene>
<feature type="region of interest" description="Disordered" evidence="1">
    <location>
        <begin position="2373"/>
        <end position="2398"/>
    </location>
</feature>
<feature type="compositionally biased region" description="Low complexity" evidence="1">
    <location>
        <begin position="616"/>
        <end position="632"/>
    </location>
</feature>
<feature type="region of interest" description="Disordered" evidence="1">
    <location>
        <begin position="442"/>
        <end position="463"/>
    </location>
</feature>
<evidence type="ECO:0000313" key="2">
    <source>
        <dbReference type="EMBL" id="KAG2447918.1"/>
    </source>
</evidence>
<evidence type="ECO:0000313" key="3">
    <source>
        <dbReference type="Proteomes" id="UP000613740"/>
    </source>
</evidence>
<feature type="compositionally biased region" description="Low complexity" evidence="1">
    <location>
        <begin position="2381"/>
        <end position="2398"/>
    </location>
</feature>
<proteinExistence type="predicted"/>
<keyword evidence="3" id="KW-1185">Reference proteome</keyword>
<dbReference type="EMBL" id="JAEHOD010000020">
    <property type="protein sequence ID" value="KAG2447918.1"/>
    <property type="molecule type" value="Genomic_DNA"/>
</dbReference>
<feature type="region of interest" description="Disordered" evidence="1">
    <location>
        <begin position="148"/>
        <end position="167"/>
    </location>
</feature>
<feature type="region of interest" description="Disordered" evidence="1">
    <location>
        <begin position="2155"/>
        <end position="2205"/>
    </location>
</feature>
<accession>A0A835WIG2</accession>
<comment type="caution">
    <text evidence="2">The sequence shown here is derived from an EMBL/GenBank/DDBJ whole genome shotgun (WGS) entry which is preliminary data.</text>
</comment>
<dbReference type="Proteomes" id="UP000613740">
    <property type="component" value="Unassembled WGS sequence"/>
</dbReference>
<feature type="region of interest" description="Disordered" evidence="1">
    <location>
        <begin position="1182"/>
        <end position="1201"/>
    </location>
</feature>
<feature type="region of interest" description="Disordered" evidence="1">
    <location>
        <begin position="2219"/>
        <end position="2261"/>
    </location>
</feature>
<sequence>MAAGASDGDGDEQQQQLRAAVQDFVGMPAACILLLRDLLLEDAATASDAKQALLQLLPMQLEAVDSCGSGVAGGKDKPRVSLKTKLGLGNGRQAAGADNGCGASSGEGGAAVRSSNRIALSLMLYLFCFADSAEQAHQALMAPAAAEDAGSGANGSTSSGTGATPSGTKQAVQKLLKACAATLRAAPLVPGCGDVPVDLLRPLQGLPELGSMSAPWEAASGTLLPPDATALEERYGLSLVSVYAAHDYGLMMEQLLALKLQVEAAAAAAAPSVEAVLSGAGGSSQHAAGNVGAATSAALLGLPQPAQVALGRLAAGVAGRALRLLQDWQTAVLQLDTLRTWQQQQRRLRDAEEAGDAVVLTSASRCAMTGADATDVVRMVAYVKGLAGLLQESLPWLEPLLAAHCAAQLGQLLSAVLAPVAQGTLAMPPAAEATGAAAAAAFGLPPPSPSRARGGDSITPSGGMSALDSNFAAATEPATSAAGGNSAALARGLGRLWKAKAASHRRNVSSEALDNLGSLTPPGAPNEAEPEADDADTPGTPLGPPPQGIPANWTPSRVNDFQPDPYTRLRDWFASGNTPQKGAAAAAGGDAGAMALLGAAPLDLDAPLATVMEGLTPRSGTGTPVPGSGSRQRPPRPCASPGGVARVSAGSPSAIRGLPPLPRQSPQQQQQQQHNTPGGTTDATGTEEGGRGEDVECTVSSASERDPQELVGMQGAGHQAQASLDLDSGSFARYQGGMPGYGHGYGDSSLCPPPQLGAPPLPPLDAVPAAPFWLQQGGTDAGFGAPALDENFGGVQAAAVSGPGRAPGSVAGGSGGGGACLTNPLFVYPSEGGRLVATRATDPTAQQQHKGTVEVWVGGKSDGGAAASAAAPPPLALPQEDGGLHMYGGAGLLGAYAADAQAGGMGESGPAQPVPNKKSSSRFKSIKKLFGIRRAPNSTSGDGDSSKDVRQQYLTDGVGYIAAPPEAAGAAHFGFDAPMLDDLHMSAHVDKYGNAAHLSPMSGAPAVHGFGGVPLPSGGEQQQHYGMAVGEVGVVLDEASASGHQESALHEGLNRDGAFAMLSVGPQGAGGAQHKEGAGGKAQQQQLGRFLEVVAQASRKRDERSCNNLQQLATELQMFLSSAGYALGSNGRAAVQLPAPAGGAEPSINVEATGPPGGIRKASTSLGGAKASIKKLVTSFKGRSNGGRQASAAGAHQDGPAMPALASPAEYSSMAAGPVYGSSLPAAQQAVVLEERDVSRLKMTLEMMAAELAALVAHRRLLPRASKASGSTSGPSLVSLLALSSELQMFLAQTFPPLMPLLAFRANVAVAADLSALLATDPARTAGPNGPSGARQSSSDARGSMPWELVCRGILAADSGGPSSADARRGGAGGVPLASALTVLSLFGDAVEAAQAQELRSDCPDTQNALSRQQQLYRRQAKWCLDTFVHAAARRIWATYKAQALRSELGVAVPPGAPDVAPDTAALQDLMLLQPQPLQPRWGSQQQTRGAPGPRCADSCALVQLQALVVAVGGSSGAPELQARLAAAVDDLVRQCAARTAALALGSDLTALAAVKQQVDVLSAAVARVHLELPGVRPWADTWLGALAAAAASAPTCAPIAEAAAATAAAVAQGCSAATAAAAAGGDGLGVGVDDILMTHMTSEGVLRALSTWAYDMRAVQFTPTKHTRNYWEQLCRASAAFQAVASPPVHRLDGADLALAAATAGTSGDGGSSRAAGSSNGAFGRPQVLALHSLLGLDGVGRLVAALRSHITSLLTDASPLLRRVHELYDGGVAGPRGPGLRGAGGAMGYLQLQQRWLRDRGHTDMLVSANRAMQAIGNSVAAVALLDSVLAELAACRSPHLLPLAASTLQADQCAHAALQAMANADAAAAGASSLLPPPAVSAVAPPPAGTGFAGLLLGLQGGLPPGLAGASQPAVAAAALVQDRIREQLPPAFGLPGLWRAMFEAIHQHAAPPAQRQPYPQQVQGQTLFAPARLWCVLQTQLCCLTPEEQAVHAANVGDGVYVAAAAAVQLATGAPLTPGSVLLGDTTTALQQAAALEAMKAQLATVSTASGAPTGQSAAAAVAAAAATLEQLQAWSARAELVRSSWDAAVQLTVGAGATAARLAAEPQPDRAALLASCLSQAPLTAWAPEPWMALVSQAALAGAAMQLRAAAPPPPSVSVPSQQVPGGGPGGHSMGGRAGQAASGSVVPPPSAAGGRLPPGAVRMHSTLRLLIPNQQASQPQRGPPLPSRNSSGAGAGMAAPGGASGGPDLSRASAPQPRQLLSAQSFSGAVGGVVGPGISSTGGAVAVAAGSSNAPPVLSAGPLMGQAWNPQQPQQQAAPGQAVLRPSPFVLQQAAAAASAGQQVRQLPAQVRGMGLVDPSVTPAGYGAAPPPQPLQQLQSMHSSGSHAMHSAPHPYSAAAAAAMAQPEPQLSSYLSYGGGGVGAASGGYGDVMGSAGGASMLPQSMIYGPNAFTFASNGGGGAAGPVCMSGGGEYEAGSVAANSRSQYGSDFAADE</sequence>
<feature type="region of interest" description="Disordered" evidence="1">
    <location>
        <begin position="1321"/>
        <end position="1341"/>
    </location>
</feature>